<dbReference type="AlphaFoldDB" id="A0A5F7ZFG3"/>
<keyword evidence="2" id="KW-0812">Transmembrane</keyword>
<keyword evidence="4" id="KW-1185">Reference proteome</keyword>
<evidence type="ECO:0000256" key="2">
    <source>
        <dbReference type="SAM" id="Phobius"/>
    </source>
</evidence>
<dbReference type="Bgee" id="ENSMMUG00000053562">
    <property type="expression patterns" value="Expressed in adipose tissue and 6 other cell types or tissues"/>
</dbReference>
<dbReference type="Proteomes" id="UP000006718">
    <property type="component" value="Chromosome 3"/>
</dbReference>
<dbReference type="PANTHER" id="PTHR46254:SF3">
    <property type="entry name" value="SECRETED PROTEIN"/>
    <property type="match status" value="1"/>
</dbReference>
<organism evidence="3 4">
    <name type="scientific">Macaca mulatta</name>
    <name type="common">Rhesus macaque</name>
    <dbReference type="NCBI Taxonomy" id="9544"/>
    <lineage>
        <taxon>Eukaryota</taxon>
        <taxon>Metazoa</taxon>
        <taxon>Chordata</taxon>
        <taxon>Craniata</taxon>
        <taxon>Vertebrata</taxon>
        <taxon>Euteleostomi</taxon>
        <taxon>Mammalia</taxon>
        <taxon>Eutheria</taxon>
        <taxon>Euarchontoglires</taxon>
        <taxon>Primates</taxon>
        <taxon>Haplorrhini</taxon>
        <taxon>Catarrhini</taxon>
        <taxon>Cercopithecidae</taxon>
        <taxon>Cercopithecinae</taxon>
        <taxon>Macaca</taxon>
    </lineage>
</organism>
<keyword evidence="2" id="KW-0472">Membrane</keyword>
<keyword evidence="2" id="KW-1133">Transmembrane helix</keyword>
<evidence type="ECO:0000313" key="3">
    <source>
        <dbReference type="Ensembl" id="ENSMMUP00000063369.1"/>
    </source>
</evidence>
<evidence type="ECO:0000313" key="4">
    <source>
        <dbReference type="Proteomes" id="UP000006718"/>
    </source>
</evidence>
<accession>A0A5F7ZFG3</accession>
<dbReference type="PANTHER" id="PTHR46254">
    <property type="entry name" value="PROTEIN GVQW1-RELATED"/>
    <property type="match status" value="1"/>
</dbReference>
<feature type="region of interest" description="Disordered" evidence="1">
    <location>
        <begin position="139"/>
        <end position="158"/>
    </location>
</feature>
<reference evidence="4" key="1">
    <citation type="journal article" date="2007" name="Science">
        <title>Evolutionary and biomedical insights from the rhesus macaque genome.</title>
        <authorList>
            <person name="Gibbs R.A."/>
            <person name="Rogers J."/>
            <person name="Katze M.G."/>
            <person name="Bumgarner R."/>
            <person name="Weinstock G.M."/>
            <person name="Mardis E.R."/>
            <person name="Remington K.A."/>
            <person name="Strausberg R.L."/>
            <person name="Venter J.C."/>
            <person name="Wilson R.K."/>
            <person name="Batzer M.A."/>
            <person name="Bustamante C.D."/>
            <person name="Eichler E.E."/>
            <person name="Hahn M.W."/>
            <person name="Hardison R.C."/>
            <person name="Makova K.D."/>
            <person name="Miller W."/>
            <person name="Milosavljevic A."/>
            <person name="Palermo R.E."/>
            <person name="Siepel A."/>
            <person name="Sikela J.M."/>
            <person name="Attaway T."/>
            <person name="Bell S."/>
            <person name="Bernard K.E."/>
            <person name="Buhay C.J."/>
            <person name="Chandrabose M.N."/>
            <person name="Dao M."/>
            <person name="Davis C."/>
            <person name="Delehaunty K.D."/>
            <person name="Ding Y."/>
            <person name="Dinh H.H."/>
            <person name="Dugan-Rocha S."/>
            <person name="Fulton L.A."/>
            <person name="Gabisi R.A."/>
            <person name="Garner T.T."/>
            <person name="Godfrey J."/>
            <person name="Hawes A.C."/>
            <person name="Hernandez J."/>
            <person name="Hines S."/>
            <person name="Holder M."/>
            <person name="Hume J."/>
            <person name="Jhangiani S.N."/>
            <person name="Joshi V."/>
            <person name="Khan Z.M."/>
            <person name="Kirkness E.F."/>
            <person name="Cree A."/>
            <person name="Fowler R.G."/>
            <person name="Lee S."/>
            <person name="Lewis L.R."/>
            <person name="Li Z."/>
            <person name="Liu Y.-S."/>
            <person name="Moore S.M."/>
            <person name="Muzny D."/>
            <person name="Nazareth L.V."/>
            <person name="Ngo D.N."/>
            <person name="Okwuonu G.O."/>
            <person name="Pai G."/>
            <person name="Parker D."/>
            <person name="Paul H.A."/>
            <person name="Pfannkoch C."/>
            <person name="Pohl C.S."/>
            <person name="Rogers Y.-H.C."/>
            <person name="Ruiz S.J."/>
            <person name="Sabo A."/>
            <person name="Santibanez J."/>
            <person name="Schneider B.W."/>
            <person name="Smith S.M."/>
            <person name="Sodergren E."/>
            <person name="Svatek A.F."/>
            <person name="Utterback T.R."/>
            <person name="Vattathil S."/>
            <person name="Warren W."/>
            <person name="White C.S."/>
            <person name="Chinwalla A.T."/>
            <person name="Feng Y."/>
            <person name="Halpern A.L."/>
            <person name="Hillier L.W."/>
            <person name="Huang X."/>
            <person name="Minx P."/>
            <person name="Nelson J.O."/>
            <person name="Pepin K.H."/>
            <person name="Qin X."/>
            <person name="Sutton G.G."/>
            <person name="Venter E."/>
            <person name="Walenz B.P."/>
            <person name="Wallis J.W."/>
            <person name="Worley K.C."/>
            <person name="Yang S.-P."/>
            <person name="Jones S.M."/>
            <person name="Marra M.A."/>
            <person name="Rocchi M."/>
            <person name="Schein J.E."/>
            <person name="Baertsch R."/>
            <person name="Clarke L."/>
            <person name="Csuros M."/>
            <person name="Glasscock J."/>
            <person name="Harris R.A."/>
            <person name="Havlak P."/>
            <person name="Jackson A.R."/>
            <person name="Jiang H."/>
            <person name="Liu Y."/>
            <person name="Messina D.N."/>
            <person name="Shen Y."/>
            <person name="Song H.X.-Z."/>
            <person name="Wylie T."/>
            <person name="Zhang L."/>
            <person name="Birney E."/>
            <person name="Han K."/>
            <person name="Konkel M.K."/>
            <person name="Lee J."/>
            <person name="Smit A.F.A."/>
            <person name="Ullmer B."/>
            <person name="Wang H."/>
            <person name="Xing J."/>
            <person name="Burhans R."/>
            <person name="Cheng Z."/>
            <person name="Karro J.E."/>
            <person name="Ma J."/>
            <person name="Raney B."/>
            <person name="She X."/>
            <person name="Cox M.J."/>
            <person name="Demuth J.P."/>
            <person name="Dumas L.J."/>
            <person name="Han S.-G."/>
            <person name="Hopkins J."/>
            <person name="Karimpour-Fard A."/>
            <person name="Kim Y.H."/>
            <person name="Pollack J.R."/>
            <person name="Vinar T."/>
            <person name="Addo-Quaye C."/>
            <person name="Degenhardt J."/>
            <person name="Denby A."/>
            <person name="Hubisz M.J."/>
            <person name="Indap A."/>
            <person name="Kosiol C."/>
            <person name="Lahn B.T."/>
            <person name="Lawson H.A."/>
            <person name="Marklein A."/>
            <person name="Nielsen R."/>
            <person name="Vallender E.J."/>
            <person name="Clark A.G."/>
            <person name="Ferguson B."/>
            <person name="Hernandez R.D."/>
            <person name="Hirani K."/>
            <person name="Kehrer-Sawatzki H."/>
            <person name="Kolb J."/>
            <person name="Patil S."/>
            <person name="Pu L.-L."/>
            <person name="Ren Y."/>
            <person name="Smith D.G."/>
            <person name="Wheeler D.A."/>
            <person name="Schenck I."/>
            <person name="Ball E.V."/>
            <person name="Chen R."/>
            <person name="Cooper D.N."/>
            <person name="Giardine B."/>
            <person name="Hsu F."/>
            <person name="Kent W.J."/>
            <person name="Lesk A."/>
            <person name="Nelson D.L."/>
            <person name="O'brien W.E."/>
            <person name="Pruefer K."/>
            <person name="Stenson P.D."/>
            <person name="Wallace J.C."/>
            <person name="Ke H."/>
            <person name="Liu X.-M."/>
            <person name="Wang P."/>
            <person name="Xiang A.P."/>
            <person name="Yang F."/>
            <person name="Barber G.P."/>
            <person name="Haussler D."/>
            <person name="Karolchik D."/>
            <person name="Kern A.D."/>
            <person name="Kuhn R.M."/>
            <person name="Smith K.E."/>
            <person name="Zwieg A.S."/>
        </authorList>
    </citation>
    <scope>NUCLEOTIDE SEQUENCE [LARGE SCALE GENOMIC DNA]</scope>
    <source>
        <strain evidence="4">17573</strain>
    </source>
</reference>
<proteinExistence type="predicted"/>
<reference evidence="3" key="3">
    <citation type="submission" date="2025-08" db="UniProtKB">
        <authorList>
            <consortium name="Ensembl"/>
        </authorList>
    </citation>
    <scope>IDENTIFICATION</scope>
    <source>
        <strain evidence="3">17573</strain>
    </source>
</reference>
<protein>
    <submittedName>
        <fullName evidence="3">Uncharacterized protein</fullName>
    </submittedName>
</protein>
<sequence length="158" mass="18385">MPFQKTKNPNQTLSALFYYFYFVFVFLRWSLALSPRLECNDLGSLQPPPPRFKQFSRLSLPSSWDYRRVPPHPDNFCISHRDGVSPCWPGWSQTPDCRWSAYLSIPICWDYRCGQCTRPLSALKSYLKNTFSNHLLRKGNETDKNQASRVDAELELGA</sequence>
<feature type="transmembrane region" description="Helical" evidence="2">
    <location>
        <begin position="12"/>
        <end position="31"/>
    </location>
</feature>
<dbReference type="VEuPathDB" id="HostDB:ENSMMUG00000053562"/>
<reference evidence="3" key="4">
    <citation type="submission" date="2025-09" db="UniProtKB">
        <authorList>
            <consortium name="Ensembl"/>
        </authorList>
    </citation>
    <scope>IDENTIFICATION</scope>
    <source>
        <strain evidence="3">17573</strain>
    </source>
</reference>
<dbReference type="GeneTree" id="ENSGT00940000161627"/>
<dbReference type="Ensembl" id="ENSMMUT00000080263.1">
    <property type="protein sequence ID" value="ENSMMUP00000063369.1"/>
    <property type="gene ID" value="ENSMMUG00000053562.1"/>
</dbReference>
<name>A0A5F7ZFG3_MACMU</name>
<dbReference type="InParanoid" id="A0A5F7ZFG3"/>
<feature type="compositionally biased region" description="Basic and acidic residues" evidence="1">
    <location>
        <begin position="139"/>
        <end position="152"/>
    </location>
</feature>
<reference evidence="3" key="2">
    <citation type="submission" date="2019-01" db="EMBL/GenBank/DDBJ databases">
        <authorList>
            <person name="Graves T."/>
            <person name="Eichler E.E."/>
            <person name="Wilson R.K."/>
        </authorList>
    </citation>
    <scope>NUCLEOTIDE SEQUENCE [LARGE SCALE GENOMIC DNA]</scope>
    <source>
        <strain evidence="3">17573</strain>
    </source>
</reference>
<evidence type="ECO:0000256" key="1">
    <source>
        <dbReference type="SAM" id="MobiDB-lite"/>
    </source>
</evidence>